<dbReference type="Proteomes" id="UP000618754">
    <property type="component" value="Unassembled WGS sequence"/>
</dbReference>
<dbReference type="InterPro" id="IPR010131">
    <property type="entry name" value="MdtP/NodT-like"/>
</dbReference>
<keyword evidence="3" id="KW-0732">Signal</keyword>
<keyword evidence="5" id="KW-1185">Reference proteome</keyword>
<gene>
    <name evidence="4" type="ORF">IDJ75_03175</name>
</gene>
<keyword evidence="2" id="KW-0175">Coiled coil</keyword>
<dbReference type="RefSeq" id="WP_191174154.1">
    <property type="nucleotide sequence ID" value="NZ_JACWMW010000001.1"/>
</dbReference>
<accession>A0ABR7X0Z8</accession>
<comment type="caution">
    <text evidence="4">The sequence shown here is derived from an EMBL/GenBank/DDBJ whole genome shotgun (WGS) entry which is preliminary data.</text>
</comment>
<feature type="coiled-coil region" evidence="2">
    <location>
        <begin position="190"/>
        <end position="217"/>
    </location>
</feature>
<protein>
    <submittedName>
        <fullName evidence="4">TolC family protein</fullName>
    </submittedName>
</protein>
<evidence type="ECO:0000313" key="5">
    <source>
        <dbReference type="Proteomes" id="UP000618754"/>
    </source>
</evidence>
<evidence type="ECO:0000256" key="3">
    <source>
        <dbReference type="SAM" id="SignalP"/>
    </source>
</evidence>
<dbReference type="EMBL" id="JACWMW010000001">
    <property type="protein sequence ID" value="MBD1384267.1"/>
    <property type="molecule type" value="Genomic_DNA"/>
</dbReference>
<reference evidence="4 5" key="1">
    <citation type="submission" date="2020-09" db="EMBL/GenBank/DDBJ databases">
        <title>Novel species of Mucilaginibacter isolated from a glacier on the Tibetan Plateau.</title>
        <authorList>
            <person name="Liu Q."/>
            <person name="Xin Y.-H."/>
        </authorList>
    </citation>
    <scope>NUCLEOTIDE SEQUENCE [LARGE SCALE GENOMIC DNA]</scope>
    <source>
        <strain evidence="4 5">CGMCC 1.13878</strain>
    </source>
</reference>
<dbReference type="PANTHER" id="PTHR30203:SF23">
    <property type="entry name" value="OUTER MEMBRANE EFFLUX PROTEIN"/>
    <property type="match status" value="1"/>
</dbReference>
<dbReference type="InterPro" id="IPR003423">
    <property type="entry name" value="OMP_efflux"/>
</dbReference>
<evidence type="ECO:0000256" key="2">
    <source>
        <dbReference type="SAM" id="Coils"/>
    </source>
</evidence>
<organism evidence="4 5">
    <name type="scientific">Mucilaginibacter rigui</name>
    <dbReference type="NCBI Taxonomy" id="534635"/>
    <lineage>
        <taxon>Bacteria</taxon>
        <taxon>Pseudomonadati</taxon>
        <taxon>Bacteroidota</taxon>
        <taxon>Sphingobacteriia</taxon>
        <taxon>Sphingobacteriales</taxon>
        <taxon>Sphingobacteriaceae</taxon>
        <taxon>Mucilaginibacter</taxon>
    </lineage>
</organism>
<feature type="chain" id="PRO_5046462111" evidence="3">
    <location>
        <begin position="25"/>
        <end position="423"/>
    </location>
</feature>
<sequence>MLRTYYRIFILFALAILCGQKASAQTDTLRITIKDAEKTFLQNNLSLLAQKYNVDAAQALVKQAKLWDNPVLSTDQNITDANKKFFNHSNGNGQVLVQLSQVFKTAGKRGKQVQIANDDVQIQQAQFNDLLRNLHYNLLLDFAQVANLIDQRKVYQMEIASATNMVNAIDKSYQAGNNSLKDVIRLKALNFGLQNDLVEINRQINDLQSELKTLLAANPNQFIAPQITFNNTDTILNAATLAETAKANRGDYLANQYLLNQNNHNFALQKAMAVPDITIGSTFDQNSSYARNFVGLEISLPLPIFNRNQGNIKNAKLAAQSQEYTLKNSELQLNNDVYSAVQQYQLSQQLLGSKENDFYAKYDQLFKSMGKGFQLKQINLQEYVDFFDSYRETKLKILQQQLNLQKAIADLNYAVGTTVINPL</sequence>
<feature type="signal peptide" evidence="3">
    <location>
        <begin position="1"/>
        <end position="24"/>
    </location>
</feature>
<dbReference type="Pfam" id="PF02321">
    <property type="entry name" value="OEP"/>
    <property type="match status" value="2"/>
</dbReference>
<dbReference type="PANTHER" id="PTHR30203">
    <property type="entry name" value="OUTER MEMBRANE CATION EFFLUX PROTEIN"/>
    <property type="match status" value="1"/>
</dbReference>
<evidence type="ECO:0000313" key="4">
    <source>
        <dbReference type="EMBL" id="MBD1384267.1"/>
    </source>
</evidence>
<proteinExistence type="inferred from homology"/>
<evidence type="ECO:0000256" key="1">
    <source>
        <dbReference type="ARBA" id="ARBA00007613"/>
    </source>
</evidence>
<dbReference type="SUPFAM" id="SSF56954">
    <property type="entry name" value="Outer membrane efflux proteins (OEP)"/>
    <property type="match status" value="1"/>
</dbReference>
<dbReference type="Gene3D" id="1.20.1600.10">
    <property type="entry name" value="Outer membrane efflux proteins (OEP)"/>
    <property type="match status" value="1"/>
</dbReference>
<comment type="similarity">
    <text evidence="1">Belongs to the outer membrane factor (OMF) (TC 1.B.17) family.</text>
</comment>
<name>A0ABR7X0Z8_9SPHI</name>